<feature type="transmembrane region" description="Helical" evidence="6">
    <location>
        <begin position="107"/>
        <end position="132"/>
    </location>
</feature>
<dbReference type="PANTHER" id="PTHR33545:SF5">
    <property type="entry name" value="UPF0750 MEMBRANE PROTEIN YITT"/>
    <property type="match status" value="1"/>
</dbReference>
<dbReference type="Gene3D" id="3.30.70.120">
    <property type="match status" value="1"/>
</dbReference>
<organism evidence="8 9">
    <name type="scientific">Streptobacillus felis</name>
    <dbReference type="NCBI Taxonomy" id="1384509"/>
    <lineage>
        <taxon>Bacteria</taxon>
        <taxon>Fusobacteriati</taxon>
        <taxon>Fusobacteriota</taxon>
        <taxon>Fusobacteriia</taxon>
        <taxon>Fusobacteriales</taxon>
        <taxon>Leptotrichiaceae</taxon>
        <taxon>Streptobacillus</taxon>
    </lineage>
</organism>
<protein>
    <submittedName>
        <fullName evidence="8">YitT family protein</fullName>
    </submittedName>
</protein>
<dbReference type="Pfam" id="PF02588">
    <property type="entry name" value="YitT_membrane"/>
    <property type="match status" value="1"/>
</dbReference>
<gene>
    <name evidence="8" type="ORF">HP397_00150</name>
</gene>
<proteinExistence type="predicted"/>
<keyword evidence="4 6" id="KW-1133">Transmembrane helix</keyword>
<evidence type="ECO:0000313" key="8">
    <source>
        <dbReference type="EMBL" id="NYV27237.1"/>
    </source>
</evidence>
<feature type="transmembrane region" description="Helical" evidence="6">
    <location>
        <begin position="12"/>
        <end position="35"/>
    </location>
</feature>
<feature type="transmembrane region" description="Helical" evidence="6">
    <location>
        <begin position="153"/>
        <end position="171"/>
    </location>
</feature>
<evidence type="ECO:0000313" key="9">
    <source>
        <dbReference type="Proteomes" id="UP000526184"/>
    </source>
</evidence>
<dbReference type="EMBL" id="JABMKT010000001">
    <property type="protein sequence ID" value="NYV27237.1"/>
    <property type="molecule type" value="Genomic_DNA"/>
</dbReference>
<evidence type="ECO:0000256" key="5">
    <source>
        <dbReference type="ARBA" id="ARBA00023136"/>
    </source>
</evidence>
<dbReference type="AlphaFoldDB" id="A0A7Z0PDN6"/>
<accession>A0A7Z0PDN6</accession>
<sequence length="284" mass="32276">MFQKYKSYIIPTMLIIFSALVQSYTIQVFIVHSKLLTGGFTGLSILINMIMSELGIKLSVGTLLLILNFPVALLCAKEISKKFVFLSLLHIVMTSIFLKTFKFDPLFTNILLNLTIGAVVHGLQMVLALKVGGSTGGTDFIALYISNKINKSIWIYIFIFNMSIILIFGYMFTWDGAGYSIVFQFVTTKVIDTFYNRYRRITLQIFTKKADEVSKMYISKYRHGMTKILGEGAYLREDISVCYTVVSVYEVNDIVKAILKVDKNAIINTFKTEAFYGKFYIPPI</sequence>
<keyword evidence="3 6" id="KW-0812">Transmembrane</keyword>
<keyword evidence="5 6" id="KW-0472">Membrane</keyword>
<evidence type="ECO:0000256" key="6">
    <source>
        <dbReference type="SAM" id="Phobius"/>
    </source>
</evidence>
<dbReference type="GO" id="GO:0005886">
    <property type="term" value="C:plasma membrane"/>
    <property type="evidence" value="ECO:0007669"/>
    <property type="project" value="UniProtKB-SubCell"/>
</dbReference>
<name>A0A7Z0PDN6_9FUSO</name>
<comment type="subcellular location">
    <subcellularLocation>
        <location evidence="1">Cell membrane</location>
        <topology evidence="1">Multi-pass membrane protein</topology>
    </subcellularLocation>
</comment>
<evidence type="ECO:0000259" key="7">
    <source>
        <dbReference type="Pfam" id="PF10035"/>
    </source>
</evidence>
<keyword evidence="9" id="KW-1185">Reference proteome</keyword>
<dbReference type="Pfam" id="PF10035">
    <property type="entry name" value="DUF2179"/>
    <property type="match status" value="1"/>
</dbReference>
<comment type="caution">
    <text evidence="8">The sequence shown here is derived from an EMBL/GenBank/DDBJ whole genome shotgun (WGS) entry which is preliminary data.</text>
</comment>
<evidence type="ECO:0000256" key="2">
    <source>
        <dbReference type="ARBA" id="ARBA00022475"/>
    </source>
</evidence>
<dbReference type="RefSeq" id="WP_180135152.1">
    <property type="nucleotide sequence ID" value="NZ_CBCRWS010000001.1"/>
</dbReference>
<dbReference type="InterPro" id="IPR019264">
    <property type="entry name" value="DUF2179"/>
</dbReference>
<keyword evidence="2" id="KW-1003">Cell membrane</keyword>
<evidence type="ECO:0000256" key="4">
    <source>
        <dbReference type="ARBA" id="ARBA00022989"/>
    </source>
</evidence>
<dbReference type="PIRSF" id="PIRSF006483">
    <property type="entry name" value="Membrane_protein_YitT"/>
    <property type="match status" value="1"/>
</dbReference>
<reference evidence="8 9" key="1">
    <citation type="submission" date="2020-05" db="EMBL/GenBank/DDBJ databases">
        <title>Streptobacillus felis strain LHL191014123.</title>
        <authorList>
            <person name="Fawzy A."/>
            <person name="Rau J."/>
            <person name="Risse K."/>
            <person name="Schauerte N."/>
            <person name="Geiger C."/>
            <person name="Blom J."/>
            <person name="Imirzalioglu C."/>
            <person name="Falgenhauer J."/>
            <person name="Bach A."/>
            <person name="Herden C."/>
            <person name="Eisenberg T."/>
        </authorList>
    </citation>
    <scope>NUCLEOTIDE SEQUENCE [LARGE SCALE GENOMIC DNA]</scope>
    <source>
        <strain evidence="8 9">LHL191014123</strain>
    </source>
</reference>
<evidence type="ECO:0000256" key="1">
    <source>
        <dbReference type="ARBA" id="ARBA00004651"/>
    </source>
</evidence>
<dbReference type="Proteomes" id="UP000526184">
    <property type="component" value="Unassembled WGS sequence"/>
</dbReference>
<dbReference type="InterPro" id="IPR003740">
    <property type="entry name" value="YitT"/>
</dbReference>
<dbReference type="InterPro" id="IPR015867">
    <property type="entry name" value="N-reg_PII/ATP_PRibTrfase_C"/>
</dbReference>
<feature type="transmembrane region" description="Helical" evidence="6">
    <location>
        <begin position="55"/>
        <end position="76"/>
    </location>
</feature>
<dbReference type="InterPro" id="IPR051461">
    <property type="entry name" value="UPF0750_membrane"/>
</dbReference>
<evidence type="ECO:0000256" key="3">
    <source>
        <dbReference type="ARBA" id="ARBA00022692"/>
    </source>
</evidence>
<feature type="domain" description="DUF2179" evidence="7">
    <location>
        <begin position="223"/>
        <end position="277"/>
    </location>
</feature>
<feature type="transmembrane region" description="Helical" evidence="6">
    <location>
        <begin position="83"/>
        <end position="101"/>
    </location>
</feature>
<dbReference type="PANTHER" id="PTHR33545">
    <property type="entry name" value="UPF0750 MEMBRANE PROTEIN YITT-RELATED"/>
    <property type="match status" value="1"/>
</dbReference>